<evidence type="ECO:0000256" key="1">
    <source>
        <dbReference type="SAM" id="MobiDB-lite"/>
    </source>
</evidence>
<sequence length="611" mass="68633">MTKIIEARQKLDKTLASHGLSDIASLRKIVLKQLEKSSPVEGGEQFDQLVEKKSNQLFALLEDLRSAKGERGNKVVPGEWKLKQDTSILRVMYREGPEGTPYHSLCMDGLINGPMATALCVGWEAPLYKQWWPQFSAPAFKIVESRWLKRNSVGGDLSLLRFKVPWPLAVREILLSEYELEYFEENLIVVMYSSAPDKPDEKLDGFSVSDVPRVEPSVVRMDVTGGFAMQKIGPDRMFFRLVCDLDMKLDFVPPWLINFIARQLVGHGHKLYQKAISSVKGSAFENRLEMEAMYLRIKAAVDTETLNGRTSSTDFLPSEKYSPSFHKEPFREGELESLELAFRSLSDRNFGSKNMVDTGMRTLNQRTQPEHNVQTHAELHNGQISSQLEPLASVEAALLPHSDSPVMTISHTLEQELRPDDEPEGSEDAEVAWALRVLDKLIAHFKEQNAVSKNRQDFESIEHNRTAVNQMHLNGKSEELSTTVPASVPVEIPNGTSRPESTATLEHRNEGSSLPSGGISGKGWHKADEKWSTPEEIGKDHKVLDHTQEDGKLESVEAGPLSDTRRKGYHFHLPFRSKRKHRNKRGNQAHSTSEGSLSSESKSNQFAGSSL</sequence>
<keyword evidence="3" id="KW-1185">Reference proteome</keyword>
<feature type="compositionally biased region" description="Polar residues" evidence="1">
    <location>
        <begin position="494"/>
        <end position="504"/>
    </location>
</feature>
<name>A0ABP0TYM4_9BRYO</name>
<feature type="compositionally biased region" description="Basic residues" evidence="1">
    <location>
        <begin position="567"/>
        <end position="587"/>
    </location>
</feature>
<evidence type="ECO:0000313" key="3">
    <source>
        <dbReference type="Proteomes" id="UP001497512"/>
    </source>
</evidence>
<feature type="compositionally biased region" description="Low complexity" evidence="1">
    <location>
        <begin position="591"/>
        <end position="603"/>
    </location>
</feature>
<dbReference type="InterPro" id="IPR023393">
    <property type="entry name" value="START-like_dom_sf"/>
</dbReference>
<dbReference type="Gene3D" id="3.30.530.20">
    <property type="match status" value="1"/>
</dbReference>
<evidence type="ECO:0000313" key="2">
    <source>
        <dbReference type="EMBL" id="CAK9208041.1"/>
    </source>
</evidence>
<dbReference type="Proteomes" id="UP001497512">
    <property type="component" value="Chromosome 16"/>
</dbReference>
<dbReference type="EMBL" id="OZ019908">
    <property type="protein sequence ID" value="CAK9208041.1"/>
    <property type="molecule type" value="Genomic_DNA"/>
</dbReference>
<proteinExistence type="predicted"/>
<protein>
    <recommendedName>
        <fullName evidence="4">START domain-containing protein</fullName>
    </recommendedName>
</protein>
<feature type="region of interest" description="Disordered" evidence="1">
    <location>
        <begin position="488"/>
        <end position="611"/>
    </location>
</feature>
<evidence type="ECO:0008006" key="4">
    <source>
        <dbReference type="Google" id="ProtNLM"/>
    </source>
</evidence>
<reference evidence="2" key="1">
    <citation type="submission" date="2024-02" db="EMBL/GenBank/DDBJ databases">
        <authorList>
            <consortium name="ELIXIR-Norway"/>
            <consortium name="Elixir Norway"/>
        </authorList>
    </citation>
    <scope>NUCLEOTIDE SEQUENCE</scope>
</reference>
<organism evidence="2 3">
    <name type="scientific">Sphagnum troendelagicum</name>
    <dbReference type="NCBI Taxonomy" id="128251"/>
    <lineage>
        <taxon>Eukaryota</taxon>
        <taxon>Viridiplantae</taxon>
        <taxon>Streptophyta</taxon>
        <taxon>Embryophyta</taxon>
        <taxon>Bryophyta</taxon>
        <taxon>Sphagnophytina</taxon>
        <taxon>Sphagnopsida</taxon>
        <taxon>Sphagnales</taxon>
        <taxon>Sphagnaceae</taxon>
        <taxon>Sphagnum</taxon>
    </lineage>
</organism>
<dbReference type="PANTHER" id="PTHR34560">
    <property type="entry name" value="POLYKETIDE CYCLASE/DEHYDRASE/LIPID TRANSPORT SUPERFAMILY PROTEIN"/>
    <property type="match status" value="1"/>
</dbReference>
<dbReference type="SUPFAM" id="SSF55961">
    <property type="entry name" value="Bet v1-like"/>
    <property type="match status" value="1"/>
</dbReference>
<accession>A0ABP0TYM4</accession>
<gene>
    <name evidence="2" type="ORF">CSSPTR1EN2_LOCUS9108</name>
</gene>
<dbReference type="PANTHER" id="PTHR34560:SF1">
    <property type="entry name" value="START DOMAIN-CONTAINING PROTEIN"/>
    <property type="match status" value="1"/>
</dbReference>
<feature type="compositionally biased region" description="Basic and acidic residues" evidence="1">
    <location>
        <begin position="525"/>
        <end position="555"/>
    </location>
</feature>